<evidence type="ECO:0000256" key="3">
    <source>
        <dbReference type="ARBA" id="ARBA00022729"/>
    </source>
</evidence>
<comment type="caution">
    <text evidence="11">The sequence shown here is derived from an EMBL/GenBank/DDBJ whole genome shotgun (WGS) entry which is preliminary data.</text>
</comment>
<keyword evidence="4" id="KW-0378">Hydrolase</keyword>
<dbReference type="GO" id="GO:0004222">
    <property type="term" value="F:metalloendopeptidase activity"/>
    <property type="evidence" value="ECO:0007669"/>
    <property type="project" value="InterPro"/>
</dbReference>
<dbReference type="Gene3D" id="3.10.170.10">
    <property type="match status" value="1"/>
</dbReference>
<evidence type="ECO:0000256" key="5">
    <source>
        <dbReference type="ARBA" id="ARBA00022833"/>
    </source>
</evidence>
<dbReference type="InterPro" id="IPR038081">
    <property type="entry name" value="CalX-like_sf"/>
</dbReference>
<feature type="domain" description="FTP" evidence="9">
    <location>
        <begin position="92"/>
        <end position="137"/>
    </location>
</feature>
<dbReference type="GO" id="GO:0006508">
    <property type="term" value="P:proteolysis"/>
    <property type="evidence" value="ECO:0007669"/>
    <property type="project" value="UniProtKB-KW"/>
</dbReference>
<dbReference type="RefSeq" id="WP_138279732.1">
    <property type="nucleotide sequence ID" value="NZ_BMGE01000001.1"/>
</dbReference>
<protein>
    <submittedName>
        <fullName evidence="11">T9SS type A sorting domain-containing protein</fullName>
    </submittedName>
</protein>
<dbReference type="InterPro" id="IPR027268">
    <property type="entry name" value="Peptidase_M4/M1_CTD_sf"/>
</dbReference>
<feature type="signal peptide" evidence="7">
    <location>
        <begin position="1"/>
        <end position="19"/>
    </location>
</feature>
<keyword evidence="6" id="KW-0482">Metalloprotease</keyword>
<evidence type="ECO:0000313" key="11">
    <source>
        <dbReference type="EMBL" id="TLU96038.1"/>
    </source>
</evidence>
<dbReference type="InterPro" id="IPR050728">
    <property type="entry name" value="Zinc_Metalloprotease_M4"/>
</dbReference>
<dbReference type="Gene3D" id="2.60.40.2030">
    <property type="match status" value="1"/>
</dbReference>
<keyword evidence="2" id="KW-0479">Metal-binding</keyword>
<keyword evidence="1" id="KW-0645">Protease</keyword>
<reference evidence="11 12" key="1">
    <citation type="submission" date="2019-05" db="EMBL/GenBank/DDBJ databases">
        <authorList>
            <person name="Qu J.-H."/>
        </authorList>
    </citation>
    <scope>NUCLEOTIDE SEQUENCE [LARGE SCALE GENOMIC DNA]</scope>
    <source>
        <strain evidence="11 12">Z12</strain>
    </source>
</reference>
<dbReference type="PANTHER" id="PTHR33794:SF1">
    <property type="entry name" value="BACILLOLYSIN"/>
    <property type="match status" value="1"/>
</dbReference>
<dbReference type="InterPro" id="IPR011096">
    <property type="entry name" value="FTP_domain"/>
</dbReference>
<dbReference type="OrthoDB" id="291295at2"/>
<keyword evidence="5" id="KW-0862">Zinc</keyword>
<dbReference type="SUPFAM" id="SSF141072">
    <property type="entry name" value="CalX-like"/>
    <property type="match status" value="1"/>
</dbReference>
<feature type="chain" id="PRO_5024294647" evidence="7">
    <location>
        <begin position="20"/>
        <end position="1390"/>
    </location>
</feature>
<evidence type="ECO:0000259" key="8">
    <source>
        <dbReference type="Pfam" id="PF02868"/>
    </source>
</evidence>
<evidence type="ECO:0000256" key="2">
    <source>
        <dbReference type="ARBA" id="ARBA00022723"/>
    </source>
</evidence>
<dbReference type="Pfam" id="PF07504">
    <property type="entry name" value="FTP"/>
    <property type="match status" value="1"/>
</dbReference>
<dbReference type="InterPro" id="IPR026444">
    <property type="entry name" value="Secre_tail"/>
</dbReference>
<dbReference type="Gene3D" id="1.10.390.10">
    <property type="entry name" value="Neutral Protease Domain 2"/>
    <property type="match status" value="1"/>
</dbReference>
<keyword evidence="3 7" id="KW-0732">Signal</keyword>
<organism evidence="11 12">
    <name type="scientific">Dyadobacter sediminis</name>
    <dbReference type="NCBI Taxonomy" id="1493691"/>
    <lineage>
        <taxon>Bacteria</taxon>
        <taxon>Pseudomonadati</taxon>
        <taxon>Bacteroidota</taxon>
        <taxon>Cytophagia</taxon>
        <taxon>Cytophagales</taxon>
        <taxon>Spirosomataceae</taxon>
        <taxon>Dyadobacter</taxon>
    </lineage>
</organism>
<dbReference type="GO" id="GO:0046872">
    <property type="term" value="F:metal ion binding"/>
    <property type="evidence" value="ECO:0007669"/>
    <property type="project" value="UniProtKB-KW"/>
</dbReference>
<evidence type="ECO:0000259" key="9">
    <source>
        <dbReference type="Pfam" id="PF07504"/>
    </source>
</evidence>
<sequence length="1390" mass="153498">MKIPLLSLLFLTCFSMAFAQQNRIREIQTFSARTGAIPAFSKATGSVSMLRFPAANALKLEGADPKEKAFAFLKQNPQLFAIRPGQDVYLFKKSNVDNYGLTHVELQQYYKGIPVFDGTLRFHFNKSHALSSVNGNFIPVGDLNAVPAVSREEAADEALKRVQAGKKNLSKKPLKVKASNLFVFQKGLVQGYAGNKHLVYELEVSNDQDVRELVYLDAHTKAVVEQIEGISYIKRRILDQDGVVTKWKEADPTTSLTSNEKIELEVTGQFYNLMKSTFDYTSFDNKDSEMKFRHITDYPNDDIFASWSGTMVGFYDNSVADDVIAHEWAHAYTQYTTGLYSEWEPGSINEAYSDIWGETFDQINGYMDEGENNALRTDECGSSTRWLIGEKMSYPDIVRDMWNPNCTGTPGKVSDWQYICASRDENFGKNVNYSVLSHAYALLVDCGTYNGQTIKGIGLTKAAHIFWHAQKNYVTKTTGFIVMADILELSASELIGISLRKLSTSATSPGLSGQMITEDDVQQLTKAIAAVELRMPPDCYMPKTFSAVDTLCAGASKEHALFYDDFESGLQNWTVSNKGTNPTWTPRNWTIPAKSPGLGHGKVAFGPILSGGCNTGDTNYQNGLISLISPAITVPAGSTGDYMLAFDHYVAMDSVLDGGNIRYRIDGGAWILVPAAAFTANPYNAVLRSLTDSIANPLQGQPAFTDADIGPEWGHSRIDLSLLGLRDAGQKIQFRWDLGTIGCGSLEGWYIDNVTVYSCTVPSIQFLDDSSYVSEADAEVKGSEACLPYVEKIIRVKLNAAPSAPVTVTMNTPAGNAIQGETADYTFSPATFVLKEDHLLQDITVRIYDDAYVEGNENIVFSYTFSGGNAFAETTSQRHLLKIIDNDAEPLTGSKEILSEDFSDGFPAGWKIFGGYFYPYTWGVVDQRLIVSNYFESDYMRGPYDETVETRTFNTSGLSNIKLSFYDDFYFFYSDPTILEVEVWDGGTWQNLLKRTNLTETNIDIDNARIQELDIPAEYANSEMKVRFHFFAQGSGFWSIDDVKVTAGKKASVANAVSKTSDSQYLGPNATAYFYDSETGNLQAKIKNLTAHDYGCTTVKIDRAGKDTTSWVGGYHITRKTFLVTPTNNNPAGNYEITLYYKASELPNFSGPDIVSMGKSEGRIGSDNTTSNSTAEIVQRTNFGSDYAYTATFHTGFSGFGLSDAPAGGPLPVTLSKFEGKKTAEGNLLSWTTTSEVDNAYFLVERSSDGRVFTTAGKVEALKGSQTERSYRFLDTGFAKGISYYRLKQVDLDGKSVYSRILALDAATKGEIKLYPNPVQKALTLELPDASSEKVQIKLVNAAGQQVFVQEQAENRNGKINIDIEKLPAGIYQVIVTGESKSWVLKMLKM</sequence>
<keyword evidence="12" id="KW-1185">Reference proteome</keyword>
<proteinExistence type="predicted"/>
<feature type="domain" description="Secretion system C-terminal sorting" evidence="10">
    <location>
        <begin position="1314"/>
        <end position="1384"/>
    </location>
</feature>
<dbReference type="SUPFAM" id="SSF55486">
    <property type="entry name" value="Metalloproteases ('zincins'), catalytic domain"/>
    <property type="match status" value="1"/>
</dbReference>
<evidence type="ECO:0000256" key="1">
    <source>
        <dbReference type="ARBA" id="ARBA00022670"/>
    </source>
</evidence>
<evidence type="ECO:0000259" key="10">
    <source>
        <dbReference type="Pfam" id="PF18962"/>
    </source>
</evidence>
<dbReference type="Gene3D" id="3.10.450.490">
    <property type="match status" value="1"/>
</dbReference>
<accession>A0A5R9KIJ9</accession>
<evidence type="ECO:0000256" key="7">
    <source>
        <dbReference type="SAM" id="SignalP"/>
    </source>
</evidence>
<evidence type="ECO:0000313" key="12">
    <source>
        <dbReference type="Proteomes" id="UP000309788"/>
    </source>
</evidence>
<dbReference type="PANTHER" id="PTHR33794">
    <property type="entry name" value="BACILLOLYSIN"/>
    <property type="match status" value="1"/>
</dbReference>
<dbReference type="EMBL" id="VCEI01000011">
    <property type="protein sequence ID" value="TLU96038.1"/>
    <property type="molecule type" value="Genomic_DNA"/>
</dbReference>
<dbReference type="NCBIfam" id="TIGR04183">
    <property type="entry name" value="Por_Secre_tail"/>
    <property type="match status" value="1"/>
</dbReference>
<dbReference type="Pfam" id="PF02868">
    <property type="entry name" value="Peptidase_M4_C"/>
    <property type="match status" value="1"/>
</dbReference>
<feature type="domain" description="Peptidase M4 C-terminal" evidence="8">
    <location>
        <begin position="342"/>
        <end position="496"/>
    </location>
</feature>
<gene>
    <name evidence="11" type="ORF">FEM55_02505</name>
</gene>
<name>A0A5R9KIJ9_9BACT</name>
<evidence type="ECO:0000256" key="4">
    <source>
        <dbReference type="ARBA" id="ARBA00022801"/>
    </source>
</evidence>
<dbReference type="InterPro" id="IPR001570">
    <property type="entry name" value="Peptidase_M4_C_domain"/>
</dbReference>
<dbReference type="Pfam" id="PF18962">
    <property type="entry name" value="Por_Secre_tail"/>
    <property type="match status" value="1"/>
</dbReference>
<dbReference type="Proteomes" id="UP000309788">
    <property type="component" value="Unassembled WGS sequence"/>
</dbReference>
<evidence type="ECO:0000256" key="6">
    <source>
        <dbReference type="ARBA" id="ARBA00023049"/>
    </source>
</evidence>